<dbReference type="Proteomes" id="UP000179252">
    <property type="component" value="Unassembled WGS sequence"/>
</dbReference>
<evidence type="ECO:0008006" key="3">
    <source>
        <dbReference type="Google" id="ProtNLM"/>
    </source>
</evidence>
<evidence type="ECO:0000313" key="2">
    <source>
        <dbReference type="Proteomes" id="UP000179252"/>
    </source>
</evidence>
<dbReference type="NCBIfam" id="TIGR02532">
    <property type="entry name" value="IV_pilin_GFxxxE"/>
    <property type="match status" value="1"/>
</dbReference>
<accession>A0A1F5FUH4</accession>
<proteinExistence type="predicted"/>
<dbReference type="AlphaFoldDB" id="A0A1F5FUH4"/>
<dbReference type="Pfam" id="PF07963">
    <property type="entry name" value="N_methyl"/>
    <property type="match status" value="1"/>
</dbReference>
<sequence length="210" mass="23434">MKRSFTLIELLVVIAIFGLTASLITASYLTFERNQRLKNAALMIKSDVRLVADKAFSGDKIINDAGTDTLCLKQDKLIGWYLSFSTRTIDDSNTKYRMSGRCRDSAVSEVDFGDKIINLPSDVIISDLVYTGGGPDVETYDILFSPLLHNVYVNDGDFTPDFVENEDSEGNLNLVDTFYTNGDLVIELTLQSSKYKVTINSLGEVREEKI</sequence>
<name>A0A1F5FUH4_9BACT</name>
<evidence type="ECO:0000313" key="1">
    <source>
        <dbReference type="EMBL" id="OGD83214.1"/>
    </source>
</evidence>
<dbReference type="InterPro" id="IPR012902">
    <property type="entry name" value="N_methyl_site"/>
</dbReference>
<protein>
    <recommendedName>
        <fullName evidence="3">Type II secretion system protein GspH</fullName>
    </recommendedName>
</protein>
<gene>
    <name evidence="1" type="ORF">A2165_04260</name>
</gene>
<reference evidence="1 2" key="1">
    <citation type="journal article" date="2016" name="Nat. Commun.">
        <title>Thousands of microbial genomes shed light on interconnected biogeochemical processes in an aquifer system.</title>
        <authorList>
            <person name="Anantharaman K."/>
            <person name="Brown C.T."/>
            <person name="Hug L.A."/>
            <person name="Sharon I."/>
            <person name="Castelle C.J."/>
            <person name="Probst A.J."/>
            <person name="Thomas B.C."/>
            <person name="Singh A."/>
            <person name="Wilkins M.J."/>
            <person name="Karaoz U."/>
            <person name="Brodie E.L."/>
            <person name="Williams K.H."/>
            <person name="Hubbard S.S."/>
            <person name="Banfield J.F."/>
        </authorList>
    </citation>
    <scope>NUCLEOTIDE SEQUENCE [LARGE SCALE GENOMIC DNA]</scope>
</reference>
<dbReference type="Gene3D" id="3.30.700.10">
    <property type="entry name" value="Glycoprotein, Type 4 Pilin"/>
    <property type="match status" value="1"/>
</dbReference>
<dbReference type="InterPro" id="IPR045584">
    <property type="entry name" value="Pilin-like"/>
</dbReference>
<dbReference type="SUPFAM" id="SSF54523">
    <property type="entry name" value="Pili subunits"/>
    <property type="match status" value="1"/>
</dbReference>
<dbReference type="EMBL" id="MFAU01000056">
    <property type="protein sequence ID" value="OGD83214.1"/>
    <property type="molecule type" value="Genomic_DNA"/>
</dbReference>
<organism evidence="1 2">
    <name type="scientific">Candidatus Curtissbacteria bacterium RBG_13_40_7</name>
    <dbReference type="NCBI Taxonomy" id="1797706"/>
    <lineage>
        <taxon>Bacteria</taxon>
        <taxon>Candidatus Curtissiibacteriota</taxon>
    </lineage>
</organism>
<comment type="caution">
    <text evidence="1">The sequence shown here is derived from an EMBL/GenBank/DDBJ whole genome shotgun (WGS) entry which is preliminary data.</text>
</comment>